<proteinExistence type="predicted"/>
<evidence type="ECO:0000313" key="3">
    <source>
        <dbReference type="Proteomes" id="UP000422569"/>
    </source>
</evidence>
<name>A0A6B8M4X3_9HYPH</name>
<keyword evidence="3" id="KW-1185">Reference proteome</keyword>
<evidence type="ECO:0000313" key="2">
    <source>
        <dbReference type="EMBL" id="QGM97438.1"/>
    </source>
</evidence>
<protein>
    <submittedName>
        <fullName evidence="2">Uncharacterized protein</fullName>
    </submittedName>
</protein>
<accession>A0A6B8M4X3</accession>
<evidence type="ECO:0000256" key="1">
    <source>
        <dbReference type="SAM" id="MobiDB-lite"/>
    </source>
</evidence>
<dbReference type="EMBL" id="CP044331">
    <property type="protein sequence ID" value="QGM97438.1"/>
    <property type="molecule type" value="Genomic_DNA"/>
</dbReference>
<organism evidence="2 3">
    <name type="scientific">Methylocystis parvus</name>
    <dbReference type="NCBI Taxonomy" id="134"/>
    <lineage>
        <taxon>Bacteria</taxon>
        <taxon>Pseudomonadati</taxon>
        <taxon>Pseudomonadota</taxon>
        <taxon>Alphaproteobacteria</taxon>
        <taxon>Hyphomicrobiales</taxon>
        <taxon>Methylocystaceae</taxon>
        <taxon>Methylocystis</taxon>
    </lineage>
</organism>
<dbReference type="RefSeq" id="WP_016920852.1">
    <property type="nucleotide sequence ID" value="NZ_CP044331.1"/>
</dbReference>
<dbReference type="Proteomes" id="UP000422569">
    <property type="component" value="Chromosome"/>
</dbReference>
<feature type="compositionally biased region" description="Basic and acidic residues" evidence="1">
    <location>
        <begin position="96"/>
        <end position="105"/>
    </location>
</feature>
<dbReference type="KEGG" id="mpar:F7D14_08145"/>
<gene>
    <name evidence="2" type="ORF">F7D14_08145</name>
</gene>
<feature type="region of interest" description="Disordered" evidence="1">
    <location>
        <begin position="77"/>
        <end position="105"/>
    </location>
</feature>
<sequence length="105" mass="10991">MVSCLAVSSAIIGSFRIGCTPGGKSHADEGYACYPQFQVAGPGAGGATGQADAALGFFDRKDTPPTPQVLCEFKDIRSNLDGPQKRMGNTRSPVKQRADSSEALR</sequence>
<dbReference type="AlphaFoldDB" id="A0A6B8M4X3"/>
<reference evidence="2 3" key="1">
    <citation type="submission" date="2019-09" db="EMBL/GenBank/DDBJ databases">
        <title>Isolation and complete genome sequencing of Methylocystis species.</title>
        <authorList>
            <person name="Rumah B.L."/>
            <person name="Stead C.E."/>
            <person name="Stevens B.C."/>
            <person name="Minton N.P."/>
            <person name="Grosse-Honebrink A."/>
            <person name="Zhang Y."/>
        </authorList>
    </citation>
    <scope>NUCLEOTIDE SEQUENCE [LARGE SCALE GENOMIC DNA]</scope>
    <source>
        <strain evidence="2 3">BRCS2</strain>
    </source>
</reference>